<reference evidence="1" key="1">
    <citation type="submission" date="2018-11" db="EMBL/GenBank/DDBJ databases">
        <authorList>
            <consortium name="Genoscope - CEA"/>
            <person name="William W."/>
        </authorList>
    </citation>
    <scope>NUCLEOTIDE SEQUENCE</scope>
</reference>
<accession>A0A3P6F7D3</accession>
<name>A0A3P6F7D3_BRAOL</name>
<gene>
    <name evidence="1" type="ORF">BOLC5T31148H</name>
</gene>
<organism evidence="1">
    <name type="scientific">Brassica oleracea</name>
    <name type="common">Wild cabbage</name>
    <dbReference type="NCBI Taxonomy" id="3712"/>
    <lineage>
        <taxon>Eukaryota</taxon>
        <taxon>Viridiplantae</taxon>
        <taxon>Streptophyta</taxon>
        <taxon>Embryophyta</taxon>
        <taxon>Tracheophyta</taxon>
        <taxon>Spermatophyta</taxon>
        <taxon>Magnoliopsida</taxon>
        <taxon>eudicotyledons</taxon>
        <taxon>Gunneridae</taxon>
        <taxon>Pentapetalae</taxon>
        <taxon>rosids</taxon>
        <taxon>malvids</taxon>
        <taxon>Brassicales</taxon>
        <taxon>Brassicaceae</taxon>
        <taxon>Brassiceae</taxon>
        <taxon>Brassica</taxon>
    </lineage>
</organism>
<proteinExistence type="predicted"/>
<evidence type="ECO:0000313" key="1">
    <source>
        <dbReference type="EMBL" id="VDD43601.1"/>
    </source>
</evidence>
<protein>
    <submittedName>
        <fullName evidence="1">Uncharacterized protein</fullName>
    </submittedName>
</protein>
<dbReference type="AlphaFoldDB" id="A0A3P6F7D3"/>
<dbReference type="EMBL" id="LR031877">
    <property type="protein sequence ID" value="VDD43601.1"/>
    <property type="molecule type" value="Genomic_DNA"/>
</dbReference>
<sequence length="39" mass="4472">MKSKCGKMSPSLSILWKTTTSLETMRALLVFHNQIMVLF</sequence>